<evidence type="ECO:0000256" key="9">
    <source>
        <dbReference type="SAM" id="Coils"/>
    </source>
</evidence>
<evidence type="ECO:0000313" key="12">
    <source>
        <dbReference type="Proteomes" id="UP000093080"/>
    </source>
</evidence>
<dbReference type="SMART" id="SM00387">
    <property type="entry name" value="HATPase_c"/>
    <property type="match status" value="1"/>
</dbReference>
<evidence type="ECO:0000313" key="11">
    <source>
        <dbReference type="EMBL" id="OCC15795.1"/>
    </source>
</evidence>
<accession>A0A1B9F7K7</accession>
<dbReference type="SUPFAM" id="SSF47384">
    <property type="entry name" value="Homodimeric domain of signal transducing histidine kinase"/>
    <property type="match status" value="1"/>
</dbReference>
<keyword evidence="5" id="KW-0547">Nucleotide-binding</keyword>
<dbReference type="SUPFAM" id="SSF55781">
    <property type="entry name" value="GAF domain-like"/>
    <property type="match status" value="1"/>
</dbReference>
<evidence type="ECO:0000256" key="2">
    <source>
        <dbReference type="ARBA" id="ARBA00012438"/>
    </source>
</evidence>
<protein>
    <recommendedName>
        <fullName evidence="2">histidine kinase</fullName>
        <ecNumber evidence="2">2.7.13.3</ecNumber>
    </recommendedName>
</protein>
<dbReference type="PROSITE" id="PS50109">
    <property type="entry name" value="HIS_KIN"/>
    <property type="match status" value="1"/>
</dbReference>
<dbReference type="InterPro" id="IPR036097">
    <property type="entry name" value="HisK_dim/P_sf"/>
</dbReference>
<dbReference type="Pfam" id="PF02518">
    <property type="entry name" value="HATPase_c"/>
    <property type="match status" value="1"/>
</dbReference>
<dbReference type="Gene3D" id="1.10.287.130">
    <property type="match status" value="1"/>
</dbReference>
<comment type="catalytic activity">
    <reaction evidence="1">
        <text>ATP + protein L-histidine = ADP + protein N-phospho-L-histidine.</text>
        <dbReference type="EC" id="2.7.13.3"/>
    </reaction>
</comment>
<keyword evidence="9" id="KW-0175">Coiled coil</keyword>
<dbReference type="PRINTS" id="PR00344">
    <property type="entry name" value="BCTRLSENSOR"/>
</dbReference>
<dbReference type="PANTHER" id="PTHR43065">
    <property type="entry name" value="SENSOR HISTIDINE KINASE"/>
    <property type="match status" value="1"/>
</dbReference>
<dbReference type="GO" id="GO:0000155">
    <property type="term" value="F:phosphorelay sensor kinase activity"/>
    <property type="evidence" value="ECO:0007669"/>
    <property type="project" value="InterPro"/>
</dbReference>
<evidence type="ECO:0000256" key="1">
    <source>
        <dbReference type="ARBA" id="ARBA00000085"/>
    </source>
</evidence>
<comment type="caution">
    <text evidence="11">The sequence shown here is derived from an EMBL/GenBank/DDBJ whole genome shotgun (WGS) entry which is preliminary data.</text>
</comment>
<evidence type="ECO:0000256" key="4">
    <source>
        <dbReference type="ARBA" id="ARBA00022679"/>
    </source>
</evidence>
<evidence type="ECO:0000256" key="3">
    <source>
        <dbReference type="ARBA" id="ARBA00022553"/>
    </source>
</evidence>
<dbReference type="InterPro" id="IPR036890">
    <property type="entry name" value="HATPase_C_sf"/>
</dbReference>
<organism evidence="11 12">
    <name type="scientific">Dissulfuribacter thermophilus</name>
    <dbReference type="NCBI Taxonomy" id="1156395"/>
    <lineage>
        <taxon>Bacteria</taxon>
        <taxon>Pseudomonadati</taxon>
        <taxon>Thermodesulfobacteriota</taxon>
        <taxon>Dissulfuribacteria</taxon>
        <taxon>Dissulfuribacterales</taxon>
        <taxon>Dissulfuribacteraceae</taxon>
        <taxon>Dissulfuribacter</taxon>
    </lineage>
</organism>
<dbReference type="InterPro" id="IPR003594">
    <property type="entry name" value="HATPase_dom"/>
</dbReference>
<evidence type="ECO:0000256" key="5">
    <source>
        <dbReference type="ARBA" id="ARBA00022741"/>
    </source>
</evidence>
<dbReference type="Proteomes" id="UP000093080">
    <property type="component" value="Unassembled WGS sequence"/>
</dbReference>
<dbReference type="InterPro" id="IPR004358">
    <property type="entry name" value="Sig_transdc_His_kin-like_C"/>
</dbReference>
<dbReference type="InterPro" id="IPR029016">
    <property type="entry name" value="GAF-like_dom_sf"/>
</dbReference>
<dbReference type="Gene3D" id="3.30.565.10">
    <property type="entry name" value="Histidine kinase-like ATPase, C-terminal domain"/>
    <property type="match status" value="1"/>
</dbReference>
<evidence type="ECO:0000259" key="10">
    <source>
        <dbReference type="PROSITE" id="PS50109"/>
    </source>
</evidence>
<reference evidence="11 12" key="1">
    <citation type="submission" date="2016-06" db="EMBL/GenBank/DDBJ databases">
        <title>Respiratory ammonification of nitrate coupled to the oxidation of elemental sulfur in deep-sea autotrophic thermophilic bacteria.</title>
        <authorList>
            <person name="Slobodkina G.B."/>
            <person name="Mardanov A.V."/>
            <person name="Ravin N.V."/>
            <person name="Frolova A.A."/>
            <person name="Viryasiv M.B."/>
            <person name="Chernyh N.A."/>
            <person name="Bonch-Osmolovskaya E.A."/>
            <person name="Slobodkin A.I."/>
        </authorList>
    </citation>
    <scope>NUCLEOTIDE SEQUENCE [LARGE SCALE GENOMIC DNA]</scope>
    <source>
        <strain evidence="11 12">S69</strain>
    </source>
</reference>
<feature type="coiled-coil region" evidence="9">
    <location>
        <begin position="231"/>
        <end position="258"/>
    </location>
</feature>
<gene>
    <name evidence="11" type="ORF">DBT_0720</name>
</gene>
<dbReference type="PANTHER" id="PTHR43065:SF10">
    <property type="entry name" value="PEROXIDE STRESS-ACTIVATED HISTIDINE KINASE MAK3"/>
    <property type="match status" value="1"/>
</dbReference>
<evidence type="ECO:0000256" key="6">
    <source>
        <dbReference type="ARBA" id="ARBA00022777"/>
    </source>
</evidence>
<dbReference type="InterPro" id="IPR005467">
    <property type="entry name" value="His_kinase_dom"/>
</dbReference>
<dbReference type="Gene3D" id="3.30.450.40">
    <property type="match status" value="1"/>
</dbReference>
<dbReference type="EC" id="2.7.13.3" evidence="2"/>
<proteinExistence type="predicted"/>
<name>A0A1B9F7K7_9BACT</name>
<evidence type="ECO:0000256" key="8">
    <source>
        <dbReference type="ARBA" id="ARBA00023012"/>
    </source>
</evidence>
<keyword evidence="12" id="KW-1185">Reference proteome</keyword>
<keyword evidence="8" id="KW-0902">Two-component regulatory system</keyword>
<dbReference type="OrthoDB" id="5428380at2"/>
<dbReference type="InterPro" id="IPR003661">
    <property type="entry name" value="HisK_dim/P_dom"/>
</dbReference>
<dbReference type="GO" id="GO:0005524">
    <property type="term" value="F:ATP binding"/>
    <property type="evidence" value="ECO:0007669"/>
    <property type="project" value="UniProtKB-KW"/>
</dbReference>
<dbReference type="STRING" id="1156395.DBT_0720"/>
<evidence type="ECO:0000256" key="7">
    <source>
        <dbReference type="ARBA" id="ARBA00022840"/>
    </source>
</evidence>
<keyword evidence="4" id="KW-0808">Transferase</keyword>
<dbReference type="EMBL" id="MAGO01000003">
    <property type="protein sequence ID" value="OCC15795.1"/>
    <property type="molecule type" value="Genomic_DNA"/>
</dbReference>
<dbReference type="SUPFAM" id="SSF55874">
    <property type="entry name" value="ATPase domain of HSP90 chaperone/DNA topoisomerase II/histidine kinase"/>
    <property type="match status" value="1"/>
</dbReference>
<keyword evidence="6 11" id="KW-0418">Kinase</keyword>
<keyword evidence="7" id="KW-0067">ATP-binding</keyword>
<feature type="domain" description="Histidine kinase" evidence="10">
    <location>
        <begin position="267"/>
        <end position="474"/>
    </location>
</feature>
<dbReference type="CDD" id="cd00082">
    <property type="entry name" value="HisKA"/>
    <property type="match status" value="1"/>
</dbReference>
<sequence length="474" mass="53034">MNFLDYSEDNSSCLRNLQVLRSELSFQRSRLSFFLELAQKLNSEFLESDDVVEILRAVLVGVTAGEGLGFNRAFWFEFDSGKRALRGALALGPSDAEEAAAIWESMRREPITLFEMLEKVAHHFENSHHPLNRLVRSIEVSMDEREHFLVTSLLERLPFVVDYVPQGVFWPLGEAPLAVAPVATGPHSYGVIVCDNHILRRPIEPNDLEILVLFTTIASMAITKARMCTLLKGKICELETLTRELNDSKNKLVQAEKTAEMGRIADRILHEIKNPLSAVGGLARVLAKRSEDEALRYIAQKIVEGTEKIEGTLNGLFRFDQGPKLDFEKVRVKPLLETIFRVIAVDLEHRGIDGHFTMNIPDDYHVNLDVPHFQQAFYHIVHNALNSMKNGGILIVIARILDGDLEIEVADTGQKISTTDLPINEAHSEPKSLRGLGVGLSLSKQIVELHGGDFKISSNNIGGKTIRIVFSNTK</sequence>
<dbReference type="AlphaFoldDB" id="A0A1B9F7K7"/>
<keyword evidence="3" id="KW-0597">Phosphoprotein</keyword>
<dbReference type="RefSeq" id="WP_083186587.1">
    <property type="nucleotide sequence ID" value="NZ_MAGO01000003.1"/>
</dbReference>